<dbReference type="Proteomes" id="UP000253606">
    <property type="component" value="Chromosome"/>
</dbReference>
<geneLocation type="plasmid" evidence="7">
    <name>pacpol3</name>
</geneLocation>
<keyword evidence="7" id="KW-1185">Reference proteome</keyword>
<feature type="domain" description="Transposase IS116/IS110/IS902 C-terminal" evidence="2">
    <location>
        <begin position="221"/>
        <end position="307"/>
    </location>
</feature>
<dbReference type="PANTHER" id="PTHR33055:SF3">
    <property type="entry name" value="PUTATIVE TRANSPOSASE FOR IS117-RELATED"/>
    <property type="match status" value="1"/>
</dbReference>
<dbReference type="OrthoDB" id="574542at2"/>
<proteinExistence type="predicted"/>
<dbReference type="EMBL" id="CP030840">
    <property type="protein sequence ID" value="AXC13810.1"/>
    <property type="molecule type" value="Genomic_DNA"/>
</dbReference>
<feature type="domain" description="Transposase IS110-like N-terminal" evidence="1">
    <location>
        <begin position="28"/>
        <end position="173"/>
    </location>
</feature>
<dbReference type="AlphaFoldDB" id="A0A2Z5GAY9"/>
<dbReference type="Proteomes" id="UP000253606">
    <property type="component" value="Plasmid pACPOL3"/>
</dbReference>
<dbReference type="Pfam" id="PF01548">
    <property type="entry name" value="DEDD_Tnp_IS110"/>
    <property type="match status" value="1"/>
</dbReference>
<evidence type="ECO:0000313" key="6">
    <source>
        <dbReference type="EMBL" id="AXC16412.1"/>
    </source>
</evidence>
<geneLocation type="plasmid" evidence="6">
    <name>pACPOL3</name>
</geneLocation>
<dbReference type="KEGG" id="abas:ACPOL_4538"/>
<evidence type="ECO:0000313" key="3">
    <source>
        <dbReference type="EMBL" id="AXC10056.1"/>
    </source>
</evidence>
<dbReference type="KEGG" id="abas:ACPOL_6365"/>
<dbReference type="PANTHER" id="PTHR33055">
    <property type="entry name" value="TRANSPOSASE FOR INSERTION SEQUENCE ELEMENT IS1111A"/>
    <property type="match status" value="1"/>
</dbReference>
<accession>A0A2Z5GAY9</accession>
<dbReference type="InterPro" id="IPR003346">
    <property type="entry name" value="Transposase_20"/>
</dbReference>
<dbReference type="Pfam" id="PF02371">
    <property type="entry name" value="Transposase_20"/>
    <property type="match status" value="1"/>
</dbReference>
<dbReference type="NCBIfam" id="NF033542">
    <property type="entry name" value="transpos_IS110"/>
    <property type="match status" value="1"/>
</dbReference>
<dbReference type="InterPro" id="IPR002525">
    <property type="entry name" value="Transp_IS110-like_N"/>
</dbReference>
<dbReference type="InterPro" id="IPR047650">
    <property type="entry name" value="Transpos_IS110"/>
</dbReference>
<dbReference type="GO" id="GO:0006313">
    <property type="term" value="P:DNA transposition"/>
    <property type="evidence" value="ECO:0007669"/>
    <property type="project" value="InterPro"/>
</dbReference>
<dbReference type="EMBL" id="CP030840">
    <property type="protein sequence ID" value="AXC10056.1"/>
    <property type="molecule type" value="Genomic_DNA"/>
</dbReference>
<evidence type="ECO:0000259" key="1">
    <source>
        <dbReference type="Pfam" id="PF01548"/>
    </source>
</evidence>
<dbReference type="KEGG" id="abas:ACPOL_7222"/>
<organism evidence="6 7">
    <name type="scientific">Acidisarcina polymorpha</name>
    <dbReference type="NCBI Taxonomy" id="2211140"/>
    <lineage>
        <taxon>Bacteria</taxon>
        <taxon>Pseudomonadati</taxon>
        <taxon>Acidobacteriota</taxon>
        <taxon>Terriglobia</taxon>
        <taxon>Terriglobales</taxon>
        <taxon>Acidobacteriaceae</taxon>
        <taxon>Acidisarcina</taxon>
    </lineage>
</organism>
<dbReference type="EMBL" id="CP030844">
    <property type="protein sequence ID" value="AXC16412.1"/>
    <property type="molecule type" value="Genomic_DNA"/>
</dbReference>
<dbReference type="GO" id="GO:0004803">
    <property type="term" value="F:transposase activity"/>
    <property type="evidence" value="ECO:0007669"/>
    <property type="project" value="InterPro"/>
</dbReference>
<gene>
    <name evidence="3" type="ORF">ACPOL_0691</name>
    <name evidence="4" type="ORF">ACPOL_4538</name>
    <name evidence="5" type="ORF">ACPOL_6365</name>
    <name evidence="6" type="ORF">ACPOL_7222</name>
</gene>
<keyword evidence="6" id="KW-0614">Plasmid</keyword>
<evidence type="ECO:0000313" key="7">
    <source>
        <dbReference type="Proteomes" id="UP000253606"/>
    </source>
</evidence>
<evidence type="ECO:0000259" key="2">
    <source>
        <dbReference type="Pfam" id="PF02371"/>
    </source>
</evidence>
<evidence type="ECO:0000313" key="4">
    <source>
        <dbReference type="EMBL" id="AXC13810.1"/>
    </source>
</evidence>
<sequence length="353" mass="39167">MSKQIVALGKPAVSTEKYPDRQVKKLFCGIDIGAETLAIAVMEVDHPWVQREFANTVAGHKALLNWLGKMKAPVRVSLEATGIYSMDLALALDATEFVEVAVLNPKRVHDFARTLRRSKTDSADAQVLAEFSLRMPFAAWQKPSQSALALRAISRHLEALVVQQRREGNRLHAAERSLATPRCVIADLKRSLAGVDRRIVKLRREALTLIAADAHLSQRFRLLTSVPGIAAVSALQILGELVLLAPDMKVRQWVARSGLDPVHQDSGTSVHKPSRISRAGSRHLRRALYMPALAAVRWDPHLKAFYEALLARHKRKLQALIAVARKLLHAIYGIFGSQTPYDGSKLFPHLLTI</sequence>
<dbReference type="GO" id="GO:0003677">
    <property type="term" value="F:DNA binding"/>
    <property type="evidence" value="ECO:0007669"/>
    <property type="project" value="InterPro"/>
</dbReference>
<evidence type="ECO:0000313" key="5">
    <source>
        <dbReference type="EMBL" id="AXC15599.1"/>
    </source>
</evidence>
<dbReference type="EMBL" id="CP030840">
    <property type="protein sequence ID" value="AXC15599.1"/>
    <property type="molecule type" value="Genomic_DNA"/>
</dbReference>
<dbReference type="KEGG" id="abas:ACPOL_0691"/>
<protein>
    <submittedName>
        <fullName evidence="6">Mobile element protein</fullName>
    </submittedName>
</protein>
<name>A0A2Z5GAY9_9BACT</name>
<dbReference type="RefSeq" id="WP_114205765.1">
    <property type="nucleotide sequence ID" value="NZ_CP030840.1"/>
</dbReference>
<reference evidence="6 7" key="1">
    <citation type="journal article" date="2018" name="Front. Microbiol.">
        <title>Hydrolytic Capabilities as a Key to Environmental Success: Chitinolytic and Cellulolytic Acidobacteria From Acidic Sub-arctic Soils and Boreal Peatlands.</title>
        <authorList>
            <person name="Belova S.E."/>
            <person name="Ravin N.V."/>
            <person name="Pankratov T.A."/>
            <person name="Rakitin A.L."/>
            <person name="Ivanova A.A."/>
            <person name="Beletsky A.V."/>
            <person name="Mardanov A.V."/>
            <person name="Sinninghe Damste J.S."/>
            <person name="Dedysh S.N."/>
        </authorList>
    </citation>
    <scope>NUCLEOTIDE SEQUENCE [LARGE SCALE GENOMIC DNA]</scope>
    <source>
        <strain evidence="6 7">SBC82</strain>
        <plasmid evidence="7">pacpol3</plasmid>
        <plasmid evidence="6">pACPOL3</plasmid>
    </source>
</reference>